<organism evidence="3 5">
    <name type="scientific">Bacillus thuringiensis</name>
    <dbReference type="NCBI Taxonomy" id="1428"/>
    <lineage>
        <taxon>Bacteria</taxon>
        <taxon>Bacillati</taxon>
        <taxon>Bacillota</taxon>
        <taxon>Bacilli</taxon>
        <taxon>Bacillales</taxon>
        <taxon>Bacillaceae</taxon>
        <taxon>Bacillus</taxon>
        <taxon>Bacillus cereus group</taxon>
    </lineage>
</organism>
<evidence type="ECO:0000313" key="2">
    <source>
        <dbReference type="EMBL" id="MDR4174691.1"/>
    </source>
</evidence>
<sequence length="146" mass="16949">MNNRRPVIFNKDGLVALGYIVEVKGETLSIRILDAYNPNSVTLIDIPVVDTIEIKKDKLYELDVIQEDGYLVLGSYIRSTELGETKHIRKEDKEAQNIKLMRGEDVYINLFLLRERVIGLERVKDIEWGKKVYEEVDKIQRSRLGL</sequence>
<dbReference type="Proteomes" id="UP000501107">
    <property type="component" value="Plasmid unnamed3"/>
</dbReference>
<dbReference type="KEGG" id="btw:BF38_6004"/>
<reference evidence="3 5" key="3">
    <citation type="submission" date="2020-05" db="EMBL/GenBank/DDBJ databases">
        <title>FDA dAtabase for Regulatory Grade micrObial Sequences (FDA-ARGOS): Supporting development and validation of Infectious Disease Dx tests.</title>
        <authorList>
            <person name="Nelson B."/>
            <person name="Plummer A."/>
            <person name="Tallon L."/>
            <person name="Sadzewicz L."/>
            <person name="Zhao X."/>
            <person name="Vavikolanu K."/>
            <person name="Mehta A."/>
            <person name="Aluvathingal J."/>
            <person name="Nadendla S."/>
            <person name="Myers T."/>
            <person name="Yan Y."/>
            <person name="Sichtig H."/>
        </authorList>
    </citation>
    <scope>NUCLEOTIDE SEQUENCE [LARGE SCALE GENOMIC DNA]</scope>
    <source>
        <strain evidence="3 5">FDAARGOS_795</strain>
        <plasmid evidence="3 5">unnamed3</plasmid>
    </source>
</reference>
<dbReference type="EMBL" id="CP009334">
    <property type="protein sequence ID" value="AJG74070.1"/>
    <property type="molecule type" value="Genomic_DNA"/>
</dbReference>
<keyword evidence="3" id="KW-0614">Plasmid</keyword>
<name>A0A0B5NCF8_BACTU</name>
<accession>A0A0B5NCF8</accession>
<dbReference type="Proteomes" id="UP000031876">
    <property type="component" value="Plasmid 2"/>
</dbReference>
<geneLocation type="plasmid" evidence="3 5">
    <name>unnamed3</name>
</geneLocation>
<geneLocation type="plasmid" evidence="1 4">
    <name>2</name>
</geneLocation>
<protein>
    <submittedName>
        <fullName evidence="3">Uncharacterized protein</fullName>
    </submittedName>
</protein>
<evidence type="ECO:0000313" key="5">
    <source>
        <dbReference type="Proteomes" id="UP000501107"/>
    </source>
</evidence>
<gene>
    <name evidence="1" type="ORF">BF38_6004</name>
    <name evidence="2" type="ORF">FO599_00915</name>
    <name evidence="3" type="ORF">FOC89_03120</name>
</gene>
<reference evidence="2" key="2">
    <citation type="submission" date="2019-07" db="EMBL/GenBank/DDBJ databases">
        <title>Phylogenomic Reclassification of ATCC Bacillus Strains and Various Taxa within the Genus Bacillus.</title>
        <authorList>
            <person name="Riojas M.A."/>
            <person name="Frank A.M."/>
            <person name="Fenn S.L."/>
            <person name="King S.P."/>
            <person name="Brower S.M."/>
            <person name="Hazbon M.H."/>
        </authorList>
    </citation>
    <scope>NUCLEOTIDE SEQUENCE</scope>
    <source>
        <strain evidence="2">ATCC 35646</strain>
    </source>
</reference>
<dbReference type="EMBL" id="VKQN01000001">
    <property type="protein sequence ID" value="MDR4174691.1"/>
    <property type="molecule type" value="Genomic_DNA"/>
</dbReference>
<reference evidence="1 4" key="1">
    <citation type="journal article" date="2015" name="Genome Announc.">
        <title>Complete genome sequences for 35 biothreat assay-relevant bacillus species.</title>
        <authorList>
            <person name="Johnson S.L."/>
            <person name="Daligault H.E."/>
            <person name="Davenport K.W."/>
            <person name="Jaissle J."/>
            <person name="Frey K.G."/>
            <person name="Ladner J.T."/>
            <person name="Broomall S.M."/>
            <person name="Bishop-Lilly K.A."/>
            <person name="Bruce D.C."/>
            <person name="Gibbons H.S."/>
            <person name="Coyne S.R."/>
            <person name="Lo C.C."/>
            <person name="Meincke L."/>
            <person name="Munk A.C."/>
            <person name="Koroleva G.I."/>
            <person name="Rosenzweig C.N."/>
            <person name="Palacios G.F."/>
            <person name="Redden C.L."/>
            <person name="Minogue T.D."/>
            <person name="Chain P.S."/>
        </authorList>
    </citation>
    <scope>NUCLEOTIDE SEQUENCE [LARGE SCALE GENOMIC DNA]</scope>
    <source>
        <strain evidence="1 4">HD1011</strain>
        <plasmid evidence="1 4">2</plasmid>
    </source>
</reference>
<evidence type="ECO:0000313" key="3">
    <source>
        <dbReference type="EMBL" id="QKH22982.1"/>
    </source>
</evidence>
<evidence type="ECO:0000313" key="4">
    <source>
        <dbReference type="Proteomes" id="UP000031876"/>
    </source>
</evidence>
<dbReference type="EMBL" id="CP053979">
    <property type="protein sequence ID" value="QKH22982.1"/>
    <property type="molecule type" value="Genomic_DNA"/>
</dbReference>
<dbReference type="RefSeq" id="WP_001065341.1">
    <property type="nucleotide sequence ID" value="NZ_CP009334.1"/>
</dbReference>
<evidence type="ECO:0000313" key="1">
    <source>
        <dbReference type="EMBL" id="AJG74070.1"/>
    </source>
</evidence>
<proteinExistence type="predicted"/>
<dbReference type="AlphaFoldDB" id="A0A0B5NCF8"/>
<dbReference type="Proteomes" id="UP001181533">
    <property type="component" value="Unassembled WGS sequence"/>
</dbReference>